<evidence type="ECO:0000313" key="11">
    <source>
        <dbReference type="EMBL" id="OKX83102.1"/>
    </source>
</evidence>
<evidence type="ECO:0000256" key="8">
    <source>
        <dbReference type="SAM" id="MobiDB-lite"/>
    </source>
</evidence>
<feature type="domain" description="Major facilitator superfamily (MFS) profile" evidence="10">
    <location>
        <begin position="31"/>
        <end position="413"/>
    </location>
</feature>
<proteinExistence type="inferred from homology"/>
<comment type="similarity">
    <text evidence="2">Belongs to the major facilitator superfamily. Bcr/CmlA family.</text>
</comment>
<feature type="transmembrane region" description="Helical" evidence="9">
    <location>
        <begin position="95"/>
        <end position="116"/>
    </location>
</feature>
<evidence type="ECO:0000256" key="6">
    <source>
        <dbReference type="ARBA" id="ARBA00022989"/>
    </source>
</evidence>
<keyword evidence="7 9" id="KW-0472">Membrane</keyword>
<feature type="transmembrane region" description="Helical" evidence="9">
    <location>
        <begin position="66"/>
        <end position="88"/>
    </location>
</feature>
<evidence type="ECO:0000256" key="9">
    <source>
        <dbReference type="SAM" id="Phobius"/>
    </source>
</evidence>
<dbReference type="InterPro" id="IPR004812">
    <property type="entry name" value="Efflux_drug-R_Bcr/CmlA"/>
</dbReference>
<feature type="transmembrane region" description="Helical" evidence="9">
    <location>
        <begin position="390"/>
        <end position="409"/>
    </location>
</feature>
<dbReference type="Gene3D" id="1.20.1720.10">
    <property type="entry name" value="Multidrug resistance protein D"/>
    <property type="match status" value="1"/>
</dbReference>
<dbReference type="NCBIfam" id="TIGR00710">
    <property type="entry name" value="efflux_Bcr_CflA"/>
    <property type="match status" value="1"/>
</dbReference>
<dbReference type="RefSeq" id="WP_003856890.1">
    <property type="nucleotide sequence ID" value="NZ_JAAOYN010000001.1"/>
</dbReference>
<evidence type="ECO:0000256" key="5">
    <source>
        <dbReference type="ARBA" id="ARBA00022692"/>
    </source>
</evidence>
<dbReference type="PROSITE" id="PS50850">
    <property type="entry name" value="MFS"/>
    <property type="match status" value="1"/>
</dbReference>
<sequence>MTDNKPVVQENKTETAPHIGKSSSNTIGLATLFTLAILSAVAPFSIDLYLPAFPAMTEDLHTTVTGVQLSLTAFLIGAGVGQVVFGPLSDRIGRLIPLYIGLVLFLVASIVTVFASNVEILVAARLAQGLGGASGMVIGRAMVLDKEKGAAAAKALSIMMVIGGIAPVVAPLAGSLLADLIGWRGLLAIVAGIGVVGIASTVFFIRETLPKSQRSHSAQASTSKPIKALAFRGYIGNVVAFAFAMAILMSYISASPFVYQNMIGLDAVGYGFAFAVNAIGITVLTGISARLTGRVTTFALTLIGLSTSFIAIVVISILTFSSAPASWLMVPLFCAIAPLGLVLGNATALALSAVPQTATGTGSAILGLIQFLLAGIVAGLVGIAGEDTTVPLALTMVAAVLIALSGLALGRTEKHATVVESTEPVGETSKATAK</sequence>
<dbReference type="InterPro" id="IPR036259">
    <property type="entry name" value="MFS_trans_sf"/>
</dbReference>
<feature type="transmembrane region" description="Helical" evidence="9">
    <location>
        <begin position="299"/>
        <end position="321"/>
    </location>
</feature>
<dbReference type="PANTHER" id="PTHR23502:SF132">
    <property type="entry name" value="POLYAMINE TRANSPORTER 2-RELATED"/>
    <property type="match status" value="1"/>
</dbReference>
<keyword evidence="4" id="KW-1003">Cell membrane</keyword>
<evidence type="ECO:0000256" key="3">
    <source>
        <dbReference type="ARBA" id="ARBA00022448"/>
    </source>
</evidence>
<feature type="transmembrane region" description="Helical" evidence="9">
    <location>
        <begin position="363"/>
        <end position="384"/>
    </location>
</feature>
<dbReference type="AlphaFoldDB" id="A0AB36I991"/>
<evidence type="ECO:0000256" key="1">
    <source>
        <dbReference type="ARBA" id="ARBA00004651"/>
    </source>
</evidence>
<gene>
    <name evidence="11" type="ORF">AUP69_04855</name>
</gene>
<feature type="transmembrane region" description="Helical" evidence="9">
    <location>
        <begin position="27"/>
        <end position="46"/>
    </location>
</feature>
<dbReference type="Pfam" id="PF07690">
    <property type="entry name" value="MFS_1"/>
    <property type="match status" value="1"/>
</dbReference>
<feature type="transmembrane region" description="Helical" evidence="9">
    <location>
        <begin position="183"/>
        <end position="205"/>
    </location>
</feature>
<comment type="subcellular location">
    <subcellularLocation>
        <location evidence="1">Cell membrane</location>
        <topology evidence="1">Multi-pass membrane protein</topology>
    </subcellularLocation>
</comment>
<dbReference type="EMBL" id="LOQT01000013">
    <property type="protein sequence ID" value="OKX83102.1"/>
    <property type="molecule type" value="Genomic_DNA"/>
</dbReference>
<reference evidence="11 12" key="1">
    <citation type="submission" date="2015-12" db="EMBL/GenBank/DDBJ databases">
        <title>Genome sequence of Corynebacterium AS 1.542.</title>
        <authorList>
            <person name="Yang J."/>
            <person name="Yang S."/>
        </authorList>
    </citation>
    <scope>NUCLEOTIDE SEQUENCE [LARGE SCALE GENOMIC DNA]</scope>
    <source>
        <strain evidence="11 12">AS 1.542</strain>
    </source>
</reference>
<dbReference type="Proteomes" id="UP000186091">
    <property type="component" value="Unassembled WGS sequence"/>
</dbReference>
<protein>
    <submittedName>
        <fullName evidence="11">Bcr/CflA family drug resistance efflux transporter</fullName>
    </submittedName>
</protein>
<dbReference type="CDD" id="cd17320">
    <property type="entry name" value="MFS_MdfA_MDR_like"/>
    <property type="match status" value="1"/>
</dbReference>
<dbReference type="PANTHER" id="PTHR23502">
    <property type="entry name" value="MAJOR FACILITATOR SUPERFAMILY"/>
    <property type="match status" value="1"/>
</dbReference>
<evidence type="ECO:0000313" key="12">
    <source>
        <dbReference type="Proteomes" id="UP000186091"/>
    </source>
</evidence>
<comment type="caution">
    <text evidence="11">The sequence shown here is derived from an EMBL/GenBank/DDBJ whole genome shotgun (WGS) entry which is preliminary data.</text>
</comment>
<evidence type="ECO:0000256" key="4">
    <source>
        <dbReference type="ARBA" id="ARBA00022475"/>
    </source>
</evidence>
<dbReference type="SUPFAM" id="SSF103473">
    <property type="entry name" value="MFS general substrate transporter"/>
    <property type="match status" value="1"/>
</dbReference>
<feature type="region of interest" description="Disordered" evidence="8">
    <location>
        <begin position="1"/>
        <end position="20"/>
    </location>
</feature>
<organism evidence="11 12">
    <name type="scientific">Corynebacterium glutamicum</name>
    <name type="common">Brevibacterium saccharolyticum</name>
    <dbReference type="NCBI Taxonomy" id="1718"/>
    <lineage>
        <taxon>Bacteria</taxon>
        <taxon>Bacillati</taxon>
        <taxon>Actinomycetota</taxon>
        <taxon>Actinomycetes</taxon>
        <taxon>Mycobacteriales</taxon>
        <taxon>Corynebacteriaceae</taxon>
        <taxon>Corynebacterium</taxon>
    </lineage>
</organism>
<feature type="transmembrane region" description="Helical" evidence="9">
    <location>
        <begin position="234"/>
        <end position="255"/>
    </location>
</feature>
<dbReference type="GO" id="GO:1990961">
    <property type="term" value="P:xenobiotic detoxification by transmembrane export across the plasma membrane"/>
    <property type="evidence" value="ECO:0007669"/>
    <property type="project" value="InterPro"/>
</dbReference>
<dbReference type="GO" id="GO:0042910">
    <property type="term" value="F:xenobiotic transmembrane transporter activity"/>
    <property type="evidence" value="ECO:0007669"/>
    <property type="project" value="InterPro"/>
</dbReference>
<feature type="transmembrane region" description="Helical" evidence="9">
    <location>
        <begin position="327"/>
        <end position="351"/>
    </location>
</feature>
<evidence type="ECO:0000256" key="7">
    <source>
        <dbReference type="ARBA" id="ARBA00023136"/>
    </source>
</evidence>
<name>A0AB36I991_CORGT</name>
<keyword evidence="6 9" id="KW-1133">Transmembrane helix</keyword>
<keyword evidence="3" id="KW-0813">Transport</keyword>
<dbReference type="InterPro" id="IPR011701">
    <property type="entry name" value="MFS"/>
</dbReference>
<feature type="transmembrane region" description="Helical" evidence="9">
    <location>
        <begin position="267"/>
        <end position="287"/>
    </location>
</feature>
<feature type="transmembrane region" description="Helical" evidence="9">
    <location>
        <begin position="122"/>
        <end position="143"/>
    </location>
</feature>
<evidence type="ECO:0000259" key="10">
    <source>
        <dbReference type="PROSITE" id="PS50850"/>
    </source>
</evidence>
<accession>A0AB36I991</accession>
<dbReference type="GO" id="GO:0005886">
    <property type="term" value="C:plasma membrane"/>
    <property type="evidence" value="ECO:0007669"/>
    <property type="project" value="UniProtKB-SubCell"/>
</dbReference>
<evidence type="ECO:0000256" key="2">
    <source>
        <dbReference type="ARBA" id="ARBA00006236"/>
    </source>
</evidence>
<keyword evidence="5 9" id="KW-0812">Transmembrane</keyword>
<dbReference type="InterPro" id="IPR020846">
    <property type="entry name" value="MFS_dom"/>
</dbReference>
<feature type="transmembrane region" description="Helical" evidence="9">
    <location>
        <begin position="155"/>
        <end position="177"/>
    </location>
</feature>